<dbReference type="PANTHER" id="PTHR43219">
    <property type="entry name" value="CRISPR-ASSOCIATED ENDONUCLEASE CAS1"/>
    <property type="match status" value="1"/>
</dbReference>
<dbReference type="Pfam" id="PF01867">
    <property type="entry name" value="Cas_Cas1"/>
    <property type="match status" value="1"/>
</dbReference>
<dbReference type="OrthoDB" id="9803119at2"/>
<dbReference type="GO" id="GO:0016787">
    <property type="term" value="F:hydrolase activity"/>
    <property type="evidence" value="ECO:0007669"/>
    <property type="project" value="UniProtKB-KW"/>
</dbReference>
<dbReference type="InterPro" id="IPR002729">
    <property type="entry name" value="CRISPR-assoc_Cas1"/>
</dbReference>
<keyword evidence="2 9" id="KW-0479">Metal-binding</keyword>
<comment type="subunit">
    <text evidence="9">Homodimer, forms a heterotetramer with a Cas2 homodimer.</text>
</comment>
<feature type="binding site" evidence="9">
    <location>
        <position position="237"/>
    </location>
    <ligand>
        <name>Mn(2+)</name>
        <dbReference type="ChEBI" id="CHEBI:29035"/>
    </ligand>
</feature>
<organism evidence="10 11">
    <name type="scientific">Clostridium aceticum</name>
    <dbReference type="NCBI Taxonomy" id="84022"/>
    <lineage>
        <taxon>Bacteria</taxon>
        <taxon>Bacillati</taxon>
        <taxon>Bacillota</taxon>
        <taxon>Clostridia</taxon>
        <taxon>Eubacteriales</taxon>
        <taxon>Clostridiaceae</taxon>
        <taxon>Clostridium</taxon>
    </lineage>
</organism>
<dbReference type="NCBIfam" id="TIGR00287">
    <property type="entry name" value="cas1"/>
    <property type="match status" value="1"/>
</dbReference>
<dbReference type="GO" id="GO:0043571">
    <property type="term" value="P:maintenance of CRISPR repeat elements"/>
    <property type="evidence" value="ECO:0007669"/>
    <property type="project" value="UniProtKB-UniRule"/>
</dbReference>
<keyword evidence="5 9" id="KW-0460">Magnesium</keyword>
<evidence type="ECO:0000256" key="2">
    <source>
        <dbReference type="ARBA" id="ARBA00022723"/>
    </source>
</evidence>
<evidence type="ECO:0000256" key="7">
    <source>
        <dbReference type="ARBA" id="ARBA00023125"/>
    </source>
</evidence>
<name>A0A0D8IE22_9CLOT</name>
<dbReference type="PANTHER" id="PTHR43219:SF1">
    <property type="entry name" value="CRISPR-ASSOCIATED ENDONUCLEASE CAS1"/>
    <property type="match status" value="1"/>
</dbReference>
<dbReference type="GO" id="GO:0046872">
    <property type="term" value="F:metal ion binding"/>
    <property type="evidence" value="ECO:0007669"/>
    <property type="project" value="UniProtKB-UniRule"/>
</dbReference>
<dbReference type="STRING" id="84022.CACET_c10540"/>
<comment type="similarity">
    <text evidence="9">Belongs to the CRISPR-associated endonuclease Cas1 family.</text>
</comment>
<dbReference type="PATRIC" id="fig|84022.5.peg.2272"/>
<protein>
    <recommendedName>
        <fullName evidence="9">CRISPR-associated endonuclease Cas1</fullName>
        <ecNumber evidence="9">3.1.-.-</ecNumber>
    </recommendedName>
</protein>
<dbReference type="Gene3D" id="3.100.10.20">
    <property type="entry name" value="CRISPR-associated endonuclease Cas1, N-terminal domain"/>
    <property type="match status" value="1"/>
</dbReference>
<dbReference type="KEGG" id="cace:CACET_c10540"/>
<evidence type="ECO:0000256" key="3">
    <source>
        <dbReference type="ARBA" id="ARBA00022759"/>
    </source>
</evidence>
<keyword evidence="6 9" id="KW-0051">Antiviral defense</keyword>
<keyword evidence="1 9" id="KW-0540">Nuclease</keyword>
<keyword evidence="8 9" id="KW-0464">Manganese</keyword>
<evidence type="ECO:0000313" key="10">
    <source>
        <dbReference type="EMBL" id="AKL94557.1"/>
    </source>
</evidence>
<dbReference type="InterPro" id="IPR042211">
    <property type="entry name" value="CRISPR-assoc_Cas1_N"/>
</dbReference>
<dbReference type="AlphaFoldDB" id="A0A0D8IE22"/>
<dbReference type="EMBL" id="CP009687">
    <property type="protein sequence ID" value="AKL94557.1"/>
    <property type="molecule type" value="Genomic_DNA"/>
</dbReference>
<keyword evidence="3 9" id="KW-0255">Endonuclease</keyword>
<dbReference type="CDD" id="cd09722">
    <property type="entry name" value="Cas1_I-B"/>
    <property type="match status" value="1"/>
</dbReference>
<feature type="binding site" evidence="9">
    <location>
        <position position="156"/>
    </location>
    <ligand>
        <name>Mn(2+)</name>
        <dbReference type="ChEBI" id="CHEBI:29035"/>
    </ligand>
</feature>
<dbReference type="RefSeq" id="WP_044823318.1">
    <property type="nucleotide sequence ID" value="NZ_CP009687.1"/>
</dbReference>
<evidence type="ECO:0000256" key="4">
    <source>
        <dbReference type="ARBA" id="ARBA00022801"/>
    </source>
</evidence>
<evidence type="ECO:0000256" key="8">
    <source>
        <dbReference type="ARBA" id="ARBA00023211"/>
    </source>
</evidence>
<dbReference type="EC" id="3.1.-.-" evidence="9"/>
<dbReference type="Gene3D" id="1.20.120.920">
    <property type="entry name" value="CRISPR-associated endonuclease Cas1, C-terminal domain"/>
    <property type="match status" value="1"/>
</dbReference>
<dbReference type="Proteomes" id="UP000035704">
    <property type="component" value="Chromosome"/>
</dbReference>
<comment type="function">
    <text evidence="9">CRISPR (clustered regularly interspaced short palindromic repeat), is an adaptive immune system that provides protection against mobile genetic elements (viruses, transposable elements and conjugative plasmids). CRISPR clusters contain spacers, sequences complementary to antecedent mobile elements, and target invading nucleic acids. CRISPR clusters are transcribed and processed into CRISPR RNA (crRNA). Acts as a dsDNA endonuclease. Involved in the integration of spacer DNA into the CRISPR cassette.</text>
</comment>
<evidence type="ECO:0000256" key="6">
    <source>
        <dbReference type="ARBA" id="ARBA00023118"/>
    </source>
</evidence>
<dbReference type="GO" id="GO:0003677">
    <property type="term" value="F:DNA binding"/>
    <property type="evidence" value="ECO:0007669"/>
    <property type="project" value="UniProtKB-KW"/>
</dbReference>
<comment type="cofactor">
    <cofactor evidence="9">
        <name>Mg(2+)</name>
        <dbReference type="ChEBI" id="CHEBI:18420"/>
    </cofactor>
    <cofactor evidence="9">
        <name>Mn(2+)</name>
        <dbReference type="ChEBI" id="CHEBI:29035"/>
    </cofactor>
</comment>
<dbReference type="HAMAP" id="MF_01470">
    <property type="entry name" value="Cas1"/>
    <property type="match status" value="1"/>
</dbReference>
<evidence type="ECO:0000256" key="9">
    <source>
        <dbReference type="HAMAP-Rule" id="MF_01470"/>
    </source>
</evidence>
<evidence type="ECO:0000256" key="1">
    <source>
        <dbReference type="ARBA" id="ARBA00022722"/>
    </source>
</evidence>
<sequence length="330" mass="39253">MKKKRYIFSDGEFRRKDNTIYFETEEGKTYIPIEDLNDIYIFGEVTFNKKFIDFISQKEVCLHFFNYHGYYSGTYYPREHLNSGYMILNQARFYLEEDKRLFLAKGFVDGSHKNILKVLVYYKNRGKDLGGIIESIENLGTKIKDMNNVAKLMAIEGNIREAYYEAFDIILENEDFVFEGRSRRPPKNELNALISFGNSLLYILVLSEIYKTHLDPRIGYLHTTNFRRFTLNLDIAEIFKPIIIDRIMFTLIGKKMLTKKDFEKDMGGILLKEKGRKIFVQSFNERLASTIAHRELGRNVSYQRLVRMEAYKLQKHFMEEEEYTPYISRW</sequence>
<dbReference type="GO" id="GO:0004520">
    <property type="term" value="F:DNA endonuclease activity"/>
    <property type="evidence" value="ECO:0007669"/>
    <property type="project" value="InterPro"/>
</dbReference>
<proteinExistence type="inferred from homology"/>
<evidence type="ECO:0000313" key="11">
    <source>
        <dbReference type="Proteomes" id="UP000035704"/>
    </source>
</evidence>
<accession>A0A0D8IE22</accession>
<keyword evidence="4 9" id="KW-0378">Hydrolase</keyword>
<evidence type="ECO:0000256" key="5">
    <source>
        <dbReference type="ARBA" id="ARBA00022842"/>
    </source>
</evidence>
<keyword evidence="11" id="KW-1185">Reference proteome</keyword>
<gene>
    <name evidence="9 10" type="primary">cas1</name>
    <name evidence="10" type="ORF">CACET_c10540</name>
</gene>
<dbReference type="InterPro" id="IPR042206">
    <property type="entry name" value="CRISPR-assoc_Cas1_C"/>
</dbReference>
<dbReference type="InterPro" id="IPR019858">
    <property type="entry name" value="CRISPR-assoc_Cas1_HMARI/TNEAP"/>
</dbReference>
<dbReference type="GO" id="GO:0051607">
    <property type="term" value="P:defense response to virus"/>
    <property type="evidence" value="ECO:0007669"/>
    <property type="project" value="UniProtKB-UniRule"/>
</dbReference>
<reference evidence="10 11" key="1">
    <citation type="submission" date="2014-10" db="EMBL/GenBank/DDBJ databases">
        <title>Genome sequence of Clostridium aceticum DSM 1496.</title>
        <authorList>
            <person name="Poehlein A."/>
            <person name="Schiel-Bengelsdorf B."/>
            <person name="Gottschalk G."/>
            <person name="Duerre P."/>
            <person name="Daniel R."/>
        </authorList>
    </citation>
    <scope>NUCLEOTIDE SEQUENCE [LARGE SCALE GENOMIC DNA]</scope>
    <source>
        <strain evidence="10 11">DSM 1496</strain>
    </source>
</reference>
<dbReference type="NCBIfam" id="TIGR03641">
    <property type="entry name" value="cas1_HMARI"/>
    <property type="match status" value="1"/>
</dbReference>
<keyword evidence="7 9" id="KW-0238">DNA-binding</keyword>
<feature type="binding site" evidence="9">
    <location>
        <position position="222"/>
    </location>
    <ligand>
        <name>Mn(2+)</name>
        <dbReference type="ChEBI" id="CHEBI:29035"/>
    </ligand>
</feature>